<gene>
    <name evidence="10" type="ORF">FOZ61_007852</name>
</gene>
<keyword evidence="3" id="KW-0507">mRNA processing</keyword>
<evidence type="ECO:0000256" key="2">
    <source>
        <dbReference type="ARBA" id="ARBA00006695"/>
    </source>
</evidence>
<evidence type="ECO:0000256" key="4">
    <source>
        <dbReference type="ARBA" id="ARBA00022728"/>
    </source>
</evidence>
<protein>
    <submittedName>
        <fullName evidence="10">Uncharacterized protein</fullName>
    </submittedName>
</protein>
<feature type="compositionally biased region" description="Basic and acidic residues" evidence="9">
    <location>
        <begin position="1721"/>
        <end position="1744"/>
    </location>
</feature>
<feature type="compositionally biased region" description="Low complexity" evidence="9">
    <location>
        <begin position="22"/>
        <end position="40"/>
    </location>
</feature>
<feature type="region of interest" description="Disordered" evidence="9">
    <location>
        <begin position="1"/>
        <end position="48"/>
    </location>
</feature>
<feature type="compositionally biased region" description="Basic and acidic residues" evidence="9">
    <location>
        <begin position="1755"/>
        <end position="1791"/>
    </location>
</feature>
<comment type="subcellular location">
    <subcellularLocation>
        <location evidence="1">Nucleus</location>
    </subcellularLocation>
</comment>
<evidence type="ECO:0000256" key="9">
    <source>
        <dbReference type="SAM" id="MobiDB-lite"/>
    </source>
</evidence>
<dbReference type="Pfam" id="PF12542">
    <property type="entry name" value="CWC25"/>
    <property type="match status" value="1"/>
</dbReference>
<evidence type="ECO:0000256" key="5">
    <source>
        <dbReference type="ARBA" id="ARBA00023054"/>
    </source>
</evidence>
<keyword evidence="6" id="KW-0508">mRNA splicing</keyword>
<dbReference type="InterPro" id="IPR051376">
    <property type="entry name" value="CWC25_splicing_factor"/>
</dbReference>
<evidence type="ECO:0000256" key="6">
    <source>
        <dbReference type="ARBA" id="ARBA00023187"/>
    </source>
</evidence>
<dbReference type="PANTHER" id="PTHR16196">
    <property type="entry name" value="CELL CYCLE CONTROL PROTEIN CWF25"/>
    <property type="match status" value="1"/>
</dbReference>
<evidence type="ECO:0000313" key="10">
    <source>
        <dbReference type="EMBL" id="KAF4654978.1"/>
    </source>
</evidence>
<keyword evidence="5 8" id="KW-0175">Coiled coil</keyword>
<feature type="compositionally biased region" description="Low complexity" evidence="9">
    <location>
        <begin position="1"/>
        <end position="14"/>
    </location>
</feature>
<feature type="compositionally biased region" description="Basic and acidic residues" evidence="9">
    <location>
        <begin position="1949"/>
        <end position="1959"/>
    </location>
</feature>
<feature type="compositionally biased region" description="Basic and acidic residues" evidence="9">
    <location>
        <begin position="1838"/>
        <end position="1865"/>
    </location>
</feature>
<accession>A0A7J6L709</accession>
<keyword evidence="4" id="KW-0747">Spliceosome</keyword>
<keyword evidence="7" id="KW-0539">Nucleus</keyword>
<feature type="compositionally biased region" description="Polar residues" evidence="9">
    <location>
        <begin position="1866"/>
        <end position="1875"/>
    </location>
</feature>
<evidence type="ECO:0000256" key="1">
    <source>
        <dbReference type="ARBA" id="ARBA00004123"/>
    </source>
</evidence>
<sequence>MNMSPPSAAPPGSSDTKPPVHTTSAAVSTPSTPPGSATADSDVDPIDKGIIPNIAKGYEPRLQTINEGSLDMDFLAEKTRETYKSLSTLQNLTEALEDSSKAFAQTIRGELRDPSKEEPVDLRQPERYTMAAHSLTGLGQSIARHFEYVVDDIERRQLDDNLKVAIKVHTRATERALAEIIELNRRIKVLQEELEAAKSAKIVADQNLASALSVRAETKRRYAVTREGSGNVGEAMEKSLKGILKSIDAKVEAAEKNQMDCVAKVDSLTERLEELLKIKAQKPGSLLALIDKCELSKFFTLVDTAKQLLAIMSELAENIRRSITFSDVHIRVAPLDANLEQRIFLAEQTEEELSIDDRAKLEQAAAMKSADAYKHTEKDMLTLKEERIVLLNSQIAEIREELDQLRQRDTLGIMHAKLTPADELESGQVTLPDEGYDDHLLCYTFPLPLPKNDEQSFLVHEMRDFKVATAEKHQRLHVLSLPVLAEGETPSRDLTWFKMEDRQWDLVAYEMLLLAYFKATDDDGNTYRMSKSEKDALRESIQMCRIRLRISATLHQQIVEMLLPDLNGHKICPPLDVRFRLYRLIAFDINDSRVPINQKTYSQWVVRQCSMVRWVVYCIQKIMGGVPDIVKNAMLEFHPSKPESWKQMLHALNDVMQPINDPDGQPVKSSDSTLHYPSASLHPLLPRLWKAGVDVRGEGQLHPQVDDLASVLYSVLTRGAYEYHGIHLAQSTWAEKCRDQWPGPAAASIEEVVTPGYIEGIAADLFKSFREGADEEKDNRHILEEQYDECCMRVQTAPFRDATVSVLCDYRGKLQEQEKSPNAVLHAWRELAVLMNLQTPDGSRPTNEESEHFLTFVMPRHFEAETAASTAERAIPLSTTLLDSVQLARAHSSPEARLDWLEEATQYVWKACFELQTAKELRNVINFGDIDAPTDHNIWSWALNEQLRPLYETLAKDEYLWPTDWIPEGGSDFLTATVVWGRYVKFAVVSPDTSLLGLMVPKLTAALNARLEGFEEDVVNKTCIATSEDGSRWTPTRPPAVLHSSKCVDLWSFMNESLSTAANTVPISTGVTIPIFMNYLERCVVKYADCCATSPAGDEVGLVFPISIKASRAFNRIVRTRKDERELPPAFKQALFKSLEKQARKNKFWKRASKKSVPRMYNDAAAAAAAAAANNQLQVPRGVSQEYSESEDDQMSMGSSSEAEGPPGSPDLEFNLCTDFVLVDTPVVKQFLNDPDLQLPAQMVRLQDIAKSYDELTVMRGTIHGAIGDEEKRIRKVLKTQNKYSTNEYDIKLKACERDNKEMHEKSDEVMDETIAYLQKIGHNLSCVMAARMVYVDLNEDIFRRLYCTMTENGVPVNLAGVIEGVTSQEGISSFLARVPDLCDWDILVREEFLQNFVYAWTYTVLDLAKRGRKFDSQTMHSTLTNDADALPGLAEFVGLDSYDDESNAHTIVKEAQSLPVIVTGSEAMQDFDKLAIKALREPGESEIAPNKDARGGGAGVYDAAPKTAPSAGPANPAAAATGVAPSSAREVILDEADADLAFGYHSSSLSRSKLCLIASALVAKAMSSKLARVSAEATAAEEASAGNGASAPVRRLEWMYDPGVGVTKTDLELMNEAVDTSGGQNDDVKKIQAGEVSGSIFLNDVTHPNSDTMRRLNEDPLFQIKKKEMEAMEQQMNNPLVQMRLRQMEELKAMKKRMKKEHAKEEKRKEKAERKRLKRESRSTKSEPRSDTDERIDPREKRPHDHRHHRHRSYEHERSRSRSRDRREGHPRRDSSVQRRRERYERESPRRRSSPYVNRERRDRESMRTRTSERPTSSASKPRGDDDLRKSLGLGEMSDRRKIQIEKEERNRRRHEAALKRQRDGGSQSESSRGGMSAEEMLQAGKARWSEFEKQVSREEELEKEVAAAEEKAQGHNKYAADMGKRMHFSDELTLEGRLKNQRARRMRTSELKDTLED</sequence>
<dbReference type="Proteomes" id="UP000570595">
    <property type="component" value="Unassembled WGS sequence"/>
</dbReference>
<reference evidence="10 11" key="1">
    <citation type="submission" date="2020-04" db="EMBL/GenBank/DDBJ databases">
        <title>Perkinsus olseni comparative genomics.</title>
        <authorList>
            <person name="Bogema D.R."/>
        </authorList>
    </citation>
    <scope>NUCLEOTIDE SEQUENCE [LARGE SCALE GENOMIC DNA]</scope>
    <source>
        <strain evidence="10">ATCC PRA-179</strain>
    </source>
</reference>
<evidence type="ECO:0000256" key="8">
    <source>
        <dbReference type="SAM" id="Coils"/>
    </source>
</evidence>
<dbReference type="InterPro" id="IPR022209">
    <property type="entry name" value="CWC25"/>
</dbReference>
<feature type="compositionally biased region" description="Basic and acidic residues" evidence="9">
    <location>
        <begin position="1799"/>
        <end position="1814"/>
    </location>
</feature>
<feature type="coiled-coil region" evidence="8">
    <location>
        <begin position="381"/>
        <end position="408"/>
    </location>
</feature>
<feature type="compositionally biased region" description="Low complexity" evidence="9">
    <location>
        <begin position="1195"/>
        <end position="1206"/>
    </location>
</feature>
<feature type="compositionally biased region" description="Basic residues" evidence="9">
    <location>
        <begin position="1745"/>
        <end position="1754"/>
    </location>
</feature>
<dbReference type="OrthoDB" id="21123at2759"/>
<comment type="similarity">
    <text evidence="2">Belongs to the CWC25 family.</text>
</comment>
<dbReference type="GO" id="GO:0000398">
    <property type="term" value="P:mRNA splicing, via spliceosome"/>
    <property type="evidence" value="ECO:0007669"/>
    <property type="project" value="TreeGrafter"/>
</dbReference>
<feature type="region of interest" description="Disordered" evidence="9">
    <location>
        <begin position="1933"/>
        <end position="1959"/>
    </location>
</feature>
<evidence type="ECO:0000256" key="3">
    <source>
        <dbReference type="ARBA" id="ARBA00022664"/>
    </source>
</evidence>
<dbReference type="GO" id="GO:0005684">
    <property type="term" value="C:U2-type spliceosomal complex"/>
    <property type="evidence" value="ECO:0007669"/>
    <property type="project" value="TreeGrafter"/>
</dbReference>
<name>A0A7J6L709_PEROL</name>
<dbReference type="EMBL" id="JABAHT010000496">
    <property type="protein sequence ID" value="KAF4654978.1"/>
    <property type="molecule type" value="Genomic_DNA"/>
</dbReference>
<proteinExistence type="inferred from homology"/>
<feature type="compositionally biased region" description="Basic and acidic residues" evidence="9">
    <location>
        <begin position="1703"/>
        <end position="1714"/>
    </location>
</feature>
<feature type="region of interest" description="Disordered" evidence="9">
    <location>
        <begin position="1695"/>
        <end position="1904"/>
    </location>
</feature>
<feature type="compositionally biased region" description="Basic and acidic residues" evidence="9">
    <location>
        <begin position="1889"/>
        <end position="1904"/>
    </location>
</feature>
<feature type="coiled-coil region" evidence="8">
    <location>
        <begin position="173"/>
        <end position="207"/>
    </location>
</feature>
<organism evidence="10 11">
    <name type="scientific">Perkinsus olseni</name>
    <name type="common">Perkinsus atlanticus</name>
    <dbReference type="NCBI Taxonomy" id="32597"/>
    <lineage>
        <taxon>Eukaryota</taxon>
        <taxon>Sar</taxon>
        <taxon>Alveolata</taxon>
        <taxon>Perkinsozoa</taxon>
        <taxon>Perkinsea</taxon>
        <taxon>Perkinsida</taxon>
        <taxon>Perkinsidae</taxon>
        <taxon>Perkinsus</taxon>
    </lineage>
</organism>
<feature type="region of interest" description="Disordered" evidence="9">
    <location>
        <begin position="1180"/>
        <end position="1210"/>
    </location>
</feature>
<dbReference type="PANTHER" id="PTHR16196:SF0">
    <property type="entry name" value="PRE-MRNA-SPLICING FACTOR CWC25 HOMOLOG"/>
    <property type="match status" value="1"/>
</dbReference>
<evidence type="ECO:0000313" key="11">
    <source>
        <dbReference type="Proteomes" id="UP000570595"/>
    </source>
</evidence>
<comment type="caution">
    <text evidence="10">The sequence shown here is derived from an EMBL/GenBank/DDBJ whole genome shotgun (WGS) entry which is preliminary data.</text>
</comment>
<evidence type="ECO:0000256" key="7">
    <source>
        <dbReference type="ARBA" id="ARBA00023242"/>
    </source>
</evidence>